<evidence type="ECO:0000313" key="7">
    <source>
        <dbReference type="Proteomes" id="UP000636800"/>
    </source>
</evidence>
<keyword evidence="2" id="KW-0805">Transcription regulation</keyword>
<dbReference type="CDD" id="cd00167">
    <property type="entry name" value="SANT"/>
    <property type="match status" value="1"/>
</dbReference>
<evidence type="ECO:0000256" key="2">
    <source>
        <dbReference type="ARBA" id="ARBA00023015"/>
    </source>
</evidence>
<proteinExistence type="predicted"/>
<dbReference type="GO" id="GO:0005634">
    <property type="term" value="C:nucleus"/>
    <property type="evidence" value="ECO:0007669"/>
    <property type="project" value="UniProtKB-SubCell"/>
</dbReference>
<dbReference type="EMBL" id="JADCNL010000008">
    <property type="protein sequence ID" value="KAG0470617.1"/>
    <property type="molecule type" value="Genomic_DNA"/>
</dbReference>
<dbReference type="PROSITE" id="PS50090">
    <property type="entry name" value="MYB_LIKE"/>
    <property type="match status" value="1"/>
</dbReference>
<evidence type="ECO:0000256" key="4">
    <source>
        <dbReference type="ARBA" id="ARBA00023242"/>
    </source>
</evidence>
<evidence type="ECO:0000259" key="5">
    <source>
        <dbReference type="PROSITE" id="PS50090"/>
    </source>
</evidence>
<dbReference type="Proteomes" id="UP000636800">
    <property type="component" value="Unassembled WGS sequence"/>
</dbReference>
<dbReference type="InterPro" id="IPR044636">
    <property type="entry name" value="RADIALIS-like"/>
</dbReference>
<dbReference type="PANTHER" id="PTHR43952:SF75">
    <property type="entry name" value="PROTEIN RADIALIS-LIKE 6"/>
    <property type="match status" value="1"/>
</dbReference>
<dbReference type="OrthoDB" id="6777263at2759"/>
<keyword evidence="3" id="KW-0804">Transcription</keyword>
<protein>
    <recommendedName>
        <fullName evidence="5">Myb-like domain-containing protein</fullName>
    </recommendedName>
</protein>
<dbReference type="InterPro" id="IPR009057">
    <property type="entry name" value="Homeodomain-like_sf"/>
</dbReference>
<sequence length="122" mass="13804">MQKYFQEARNSGSLEEESLRVQLLIDMASAAKWSEREDKEFERALAKYGEHTPDRWEKVAAAVGGGKTAVEVFLHYKLLLDDINSIESGHVPFPNYRTPPSAPAGGFLGPEHHRGLMYMKLR</sequence>
<comment type="caution">
    <text evidence="6">The sequence shown here is derived from an EMBL/GenBank/DDBJ whole genome shotgun (WGS) entry which is preliminary data.</text>
</comment>
<gene>
    <name evidence="6" type="ORF">HPP92_017317</name>
</gene>
<evidence type="ECO:0000256" key="3">
    <source>
        <dbReference type="ARBA" id="ARBA00023163"/>
    </source>
</evidence>
<reference evidence="6 7" key="1">
    <citation type="journal article" date="2020" name="Nat. Food">
        <title>A phased Vanilla planifolia genome enables genetic improvement of flavour and production.</title>
        <authorList>
            <person name="Hasing T."/>
            <person name="Tang H."/>
            <person name="Brym M."/>
            <person name="Khazi F."/>
            <person name="Huang T."/>
            <person name="Chambers A.H."/>
        </authorList>
    </citation>
    <scope>NUCLEOTIDE SEQUENCE [LARGE SCALE GENOMIC DNA]</scope>
    <source>
        <tissue evidence="6">Leaf</tissue>
    </source>
</reference>
<comment type="subcellular location">
    <subcellularLocation>
        <location evidence="1">Nucleus</location>
    </subcellularLocation>
</comment>
<keyword evidence="7" id="KW-1185">Reference proteome</keyword>
<name>A0A835UQU4_VANPL</name>
<dbReference type="Gene3D" id="1.10.10.60">
    <property type="entry name" value="Homeodomain-like"/>
    <property type="match status" value="1"/>
</dbReference>
<dbReference type="FunFam" id="1.10.10.60:FF:000154">
    <property type="entry name" value="Transcription factor SRM1"/>
    <property type="match status" value="1"/>
</dbReference>
<keyword evidence="4" id="KW-0539">Nucleus</keyword>
<evidence type="ECO:0000313" key="6">
    <source>
        <dbReference type="EMBL" id="KAG0470617.1"/>
    </source>
</evidence>
<dbReference type="Pfam" id="PF00249">
    <property type="entry name" value="Myb_DNA-binding"/>
    <property type="match status" value="1"/>
</dbReference>
<feature type="domain" description="Myb-like" evidence="5">
    <location>
        <begin position="32"/>
        <end position="80"/>
    </location>
</feature>
<organism evidence="6 7">
    <name type="scientific">Vanilla planifolia</name>
    <name type="common">Vanilla</name>
    <dbReference type="NCBI Taxonomy" id="51239"/>
    <lineage>
        <taxon>Eukaryota</taxon>
        <taxon>Viridiplantae</taxon>
        <taxon>Streptophyta</taxon>
        <taxon>Embryophyta</taxon>
        <taxon>Tracheophyta</taxon>
        <taxon>Spermatophyta</taxon>
        <taxon>Magnoliopsida</taxon>
        <taxon>Liliopsida</taxon>
        <taxon>Asparagales</taxon>
        <taxon>Orchidaceae</taxon>
        <taxon>Vanilloideae</taxon>
        <taxon>Vanilleae</taxon>
        <taxon>Vanilla</taxon>
    </lineage>
</organism>
<dbReference type="PANTHER" id="PTHR43952">
    <property type="entry name" value="MYB FAMILY TRANSCRIPTION FACTOR-RELATED"/>
    <property type="match status" value="1"/>
</dbReference>
<dbReference type="InterPro" id="IPR001005">
    <property type="entry name" value="SANT/Myb"/>
</dbReference>
<dbReference type="GO" id="GO:0003700">
    <property type="term" value="F:DNA-binding transcription factor activity"/>
    <property type="evidence" value="ECO:0007669"/>
    <property type="project" value="InterPro"/>
</dbReference>
<dbReference type="SMART" id="SM00717">
    <property type="entry name" value="SANT"/>
    <property type="match status" value="1"/>
</dbReference>
<evidence type="ECO:0000256" key="1">
    <source>
        <dbReference type="ARBA" id="ARBA00004123"/>
    </source>
</evidence>
<dbReference type="AlphaFoldDB" id="A0A835UQU4"/>
<dbReference type="SUPFAM" id="SSF46689">
    <property type="entry name" value="Homeodomain-like"/>
    <property type="match status" value="1"/>
</dbReference>
<accession>A0A835UQU4</accession>